<dbReference type="InterPro" id="IPR001647">
    <property type="entry name" value="HTH_TetR"/>
</dbReference>
<feature type="domain" description="HTH tetR-type" evidence="5">
    <location>
        <begin position="21"/>
        <end position="81"/>
    </location>
</feature>
<sequence>MPEPAGTEAAPSLSLTERRRAATQLDIARAAATLFAEHGAGQVTVESIAAAAGVSLRTFYRYFRTKEDAVAPLLSVGAGEWQRALAASAQGDPRRAVPELIDSLLLPTTDAEREGLRWSRGVLRAMDDDAALRTVWARVNAESERRLREIIAELTESPVANFGVRVLAAAATDSIRLGLEHWASLGADPDGSAGTPARLARSAFAQLARGIEIEDEELGIAERDLG</sequence>
<evidence type="ECO:0000256" key="2">
    <source>
        <dbReference type="ARBA" id="ARBA00023125"/>
    </source>
</evidence>
<evidence type="ECO:0000256" key="1">
    <source>
        <dbReference type="ARBA" id="ARBA00023015"/>
    </source>
</evidence>
<dbReference type="Gene3D" id="1.10.357.10">
    <property type="entry name" value="Tetracycline Repressor, domain 2"/>
    <property type="match status" value="1"/>
</dbReference>
<proteinExistence type="predicted"/>
<keyword evidence="2 4" id="KW-0238">DNA-binding</keyword>
<organism evidence="6 7">
    <name type="scientific">Leucobacter chromiireducens subsp. chromiireducens</name>
    <dbReference type="NCBI Taxonomy" id="660067"/>
    <lineage>
        <taxon>Bacteria</taxon>
        <taxon>Bacillati</taxon>
        <taxon>Actinomycetota</taxon>
        <taxon>Actinomycetes</taxon>
        <taxon>Micrococcales</taxon>
        <taxon>Microbacteriaceae</taxon>
        <taxon>Leucobacter</taxon>
    </lineage>
</organism>
<dbReference type="InterPro" id="IPR050109">
    <property type="entry name" value="HTH-type_TetR-like_transc_reg"/>
</dbReference>
<keyword evidence="3" id="KW-0804">Transcription</keyword>
<feature type="DNA-binding region" description="H-T-H motif" evidence="4">
    <location>
        <begin position="44"/>
        <end position="63"/>
    </location>
</feature>
<dbReference type="Pfam" id="PF00440">
    <property type="entry name" value="TetR_N"/>
    <property type="match status" value="1"/>
</dbReference>
<accession>A0ABS1SQ00</accession>
<dbReference type="PANTHER" id="PTHR30055">
    <property type="entry name" value="HTH-TYPE TRANSCRIPTIONAL REGULATOR RUTR"/>
    <property type="match status" value="1"/>
</dbReference>
<dbReference type="EMBL" id="QYAD01000003">
    <property type="protein sequence ID" value="MBL3690258.1"/>
    <property type="molecule type" value="Genomic_DNA"/>
</dbReference>
<keyword evidence="1" id="KW-0805">Transcription regulation</keyword>
<evidence type="ECO:0000256" key="4">
    <source>
        <dbReference type="PROSITE-ProRule" id="PRU00335"/>
    </source>
</evidence>
<dbReference type="InterPro" id="IPR009057">
    <property type="entry name" value="Homeodomain-like_sf"/>
</dbReference>
<name>A0ABS1SQ00_9MICO</name>
<dbReference type="SUPFAM" id="SSF46689">
    <property type="entry name" value="Homeodomain-like"/>
    <property type="match status" value="1"/>
</dbReference>
<gene>
    <name evidence="6" type="ORF">D3226_09825</name>
</gene>
<dbReference type="PANTHER" id="PTHR30055:SF238">
    <property type="entry name" value="MYCOFACTOCIN BIOSYNTHESIS TRANSCRIPTIONAL REGULATOR MFTR-RELATED"/>
    <property type="match status" value="1"/>
</dbReference>
<dbReference type="PRINTS" id="PR00455">
    <property type="entry name" value="HTHTETR"/>
</dbReference>
<reference evidence="6 7" key="1">
    <citation type="submission" date="2018-09" db="EMBL/GenBank/DDBJ databases">
        <title>Comparative genomics of Leucobacter spp.</title>
        <authorList>
            <person name="Reis A.C."/>
            <person name="Kolvenbach B.A."/>
            <person name="Corvini P.F.X."/>
            <person name="Nunes O.C."/>
        </authorList>
    </citation>
    <scope>NUCLEOTIDE SEQUENCE [LARGE SCALE GENOMIC DNA]</scope>
    <source>
        <strain evidence="6 7">L-1</strain>
    </source>
</reference>
<protein>
    <submittedName>
        <fullName evidence="6">TetR/AcrR family transcriptional regulator</fullName>
    </submittedName>
</protein>
<keyword evidence="7" id="KW-1185">Reference proteome</keyword>
<evidence type="ECO:0000256" key="3">
    <source>
        <dbReference type="ARBA" id="ARBA00023163"/>
    </source>
</evidence>
<dbReference type="PROSITE" id="PS50977">
    <property type="entry name" value="HTH_TETR_2"/>
    <property type="match status" value="1"/>
</dbReference>
<comment type="caution">
    <text evidence="6">The sequence shown here is derived from an EMBL/GenBank/DDBJ whole genome shotgun (WGS) entry which is preliminary data.</text>
</comment>
<evidence type="ECO:0000313" key="6">
    <source>
        <dbReference type="EMBL" id="MBL3690258.1"/>
    </source>
</evidence>
<dbReference type="Proteomes" id="UP001646141">
    <property type="component" value="Unassembled WGS sequence"/>
</dbReference>
<evidence type="ECO:0000313" key="7">
    <source>
        <dbReference type="Proteomes" id="UP001646141"/>
    </source>
</evidence>
<evidence type="ECO:0000259" key="5">
    <source>
        <dbReference type="PROSITE" id="PS50977"/>
    </source>
</evidence>